<organism evidence="9 10">
    <name type="scientific">Linum tenue</name>
    <dbReference type="NCBI Taxonomy" id="586396"/>
    <lineage>
        <taxon>Eukaryota</taxon>
        <taxon>Viridiplantae</taxon>
        <taxon>Streptophyta</taxon>
        <taxon>Embryophyta</taxon>
        <taxon>Tracheophyta</taxon>
        <taxon>Spermatophyta</taxon>
        <taxon>Magnoliopsida</taxon>
        <taxon>eudicotyledons</taxon>
        <taxon>Gunneridae</taxon>
        <taxon>Pentapetalae</taxon>
        <taxon>rosids</taxon>
        <taxon>fabids</taxon>
        <taxon>Malpighiales</taxon>
        <taxon>Linaceae</taxon>
        <taxon>Linum</taxon>
    </lineage>
</organism>
<dbReference type="InterPro" id="IPR000073">
    <property type="entry name" value="AB_hydrolase_1"/>
</dbReference>
<feature type="compositionally biased region" description="Polar residues" evidence="7">
    <location>
        <begin position="22"/>
        <end position="38"/>
    </location>
</feature>
<sequence>MASLARNAEASLSKLLSRPWNRASSQQQQQPANVSATLTKKKPDEGVTVDLNSIASLNLDHAHSRRLVRSAFTHLQQQLDHPLYKLAPPGIRTEEWYEINYKGQEVFCKSWMPESGVRIKGSMCFCHGYGDTCTFFFEGIASQIASSGYAVYAVDHPGFGLSEGLHGYIQNFDDLVDNAYEMFAKIEGRPEVRGLPSFILGQSMGGAVTLKLHLKDPSEWDGVILVAPMCRCEYNVISYSHRMRLQTAVELLRATEEIEAQVDQQNQVFLLDYFPNLTKIKMSLIPSFFGNRRGGSSSGAWDPFSALDAFDPFRDFSINFPSSSALIPGGGENTAFVNTRIDWKETPEAHVFKADLPGLKKEEVKVEVEDDRVLQISGERRVEKEDKDDTWHRVERSSGKFVRRFRLPENAKMDEIKAGMENGVLTVTVPKTEVKKPDVKAIEISG</sequence>
<evidence type="ECO:0000256" key="2">
    <source>
        <dbReference type="ARBA" id="ARBA00022490"/>
    </source>
</evidence>
<reference evidence="9" key="1">
    <citation type="submission" date="2022-08" db="EMBL/GenBank/DDBJ databases">
        <authorList>
            <person name="Gutierrez-Valencia J."/>
        </authorList>
    </citation>
    <scope>NUCLEOTIDE SEQUENCE</scope>
</reference>
<evidence type="ECO:0000259" key="8">
    <source>
        <dbReference type="PROSITE" id="PS01031"/>
    </source>
</evidence>
<dbReference type="InterPro" id="IPR002068">
    <property type="entry name" value="A-crystallin/Hsp20_dom"/>
</dbReference>
<comment type="subunit">
    <text evidence="4">Forms oligomeric structures.</text>
</comment>
<evidence type="ECO:0000256" key="3">
    <source>
        <dbReference type="ARBA" id="ARBA00023016"/>
    </source>
</evidence>
<dbReference type="Gene3D" id="2.60.40.790">
    <property type="match status" value="1"/>
</dbReference>
<dbReference type="PRINTS" id="PR00111">
    <property type="entry name" value="ABHYDROLASE"/>
</dbReference>
<dbReference type="InterPro" id="IPR022742">
    <property type="entry name" value="Hydrolase_4"/>
</dbReference>
<evidence type="ECO:0000256" key="7">
    <source>
        <dbReference type="SAM" id="MobiDB-lite"/>
    </source>
</evidence>
<keyword evidence="2" id="KW-0963">Cytoplasm</keyword>
<comment type="similarity">
    <text evidence="5 6">Belongs to the small heat shock protein (HSP20) family.</text>
</comment>
<accession>A0AAV0NIU1</accession>
<evidence type="ECO:0000256" key="4">
    <source>
        <dbReference type="ARBA" id="ARBA00038789"/>
    </source>
</evidence>
<evidence type="ECO:0000256" key="6">
    <source>
        <dbReference type="RuleBase" id="RU003616"/>
    </source>
</evidence>
<dbReference type="SUPFAM" id="SSF49764">
    <property type="entry name" value="HSP20-like chaperones"/>
    <property type="match status" value="1"/>
</dbReference>
<keyword evidence="3" id="KW-0346">Stress response</keyword>
<dbReference type="Proteomes" id="UP001154282">
    <property type="component" value="Unassembled WGS sequence"/>
</dbReference>
<keyword evidence="10" id="KW-1185">Reference proteome</keyword>
<dbReference type="Gene3D" id="3.40.50.1820">
    <property type="entry name" value="alpha/beta hydrolase"/>
    <property type="match status" value="1"/>
</dbReference>
<dbReference type="EMBL" id="CAMGYJ010000008">
    <property type="protein sequence ID" value="CAI0458299.1"/>
    <property type="molecule type" value="Genomic_DNA"/>
</dbReference>
<proteinExistence type="inferred from homology"/>
<dbReference type="PROSITE" id="PS01031">
    <property type="entry name" value="SHSP"/>
    <property type="match status" value="1"/>
</dbReference>
<dbReference type="InterPro" id="IPR031107">
    <property type="entry name" value="Small_HSP"/>
</dbReference>
<dbReference type="Pfam" id="PF12146">
    <property type="entry name" value="Hydrolase_4"/>
    <property type="match status" value="1"/>
</dbReference>
<dbReference type="InterPro" id="IPR029058">
    <property type="entry name" value="AB_hydrolase_fold"/>
</dbReference>
<comment type="subcellular location">
    <subcellularLocation>
        <location evidence="1">Cytoplasm</location>
    </subcellularLocation>
</comment>
<dbReference type="GO" id="GO:0005737">
    <property type="term" value="C:cytoplasm"/>
    <property type="evidence" value="ECO:0007669"/>
    <property type="project" value="UniProtKB-SubCell"/>
</dbReference>
<evidence type="ECO:0000256" key="1">
    <source>
        <dbReference type="ARBA" id="ARBA00004496"/>
    </source>
</evidence>
<dbReference type="FunFam" id="2.60.40.790:FF:000009">
    <property type="entry name" value="17.6 kDa class I heat shock protein-like"/>
    <property type="match status" value="1"/>
</dbReference>
<dbReference type="PANTHER" id="PTHR11527">
    <property type="entry name" value="HEAT-SHOCK PROTEIN 20 FAMILY MEMBER"/>
    <property type="match status" value="1"/>
</dbReference>
<evidence type="ECO:0000313" key="9">
    <source>
        <dbReference type="EMBL" id="CAI0458299.1"/>
    </source>
</evidence>
<name>A0AAV0NIU1_9ROSI</name>
<feature type="region of interest" description="Disordered" evidence="7">
    <location>
        <begin position="17"/>
        <end position="41"/>
    </location>
</feature>
<evidence type="ECO:0000313" key="10">
    <source>
        <dbReference type="Proteomes" id="UP001154282"/>
    </source>
</evidence>
<evidence type="ECO:0000256" key="5">
    <source>
        <dbReference type="PROSITE-ProRule" id="PRU00285"/>
    </source>
</evidence>
<feature type="domain" description="SHSP" evidence="8">
    <location>
        <begin position="332"/>
        <end position="446"/>
    </location>
</feature>
<dbReference type="InterPro" id="IPR008978">
    <property type="entry name" value="HSP20-like_chaperone"/>
</dbReference>
<protein>
    <recommendedName>
        <fullName evidence="8">SHSP domain-containing protein</fullName>
    </recommendedName>
</protein>
<dbReference type="SUPFAM" id="SSF53474">
    <property type="entry name" value="alpha/beta-Hydrolases"/>
    <property type="match status" value="1"/>
</dbReference>
<dbReference type="AlphaFoldDB" id="A0AAV0NIU1"/>
<comment type="caution">
    <text evidence="9">The sequence shown here is derived from an EMBL/GenBank/DDBJ whole genome shotgun (WGS) entry which is preliminary data.</text>
</comment>
<dbReference type="Pfam" id="PF00011">
    <property type="entry name" value="HSP20"/>
    <property type="match status" value="1"/>
</dbReference>
<dbReference type="CDD" id="cd06472">
    <property type="entry name" value="ACD_ScHsp26_like"/>
    <property type="match status" value="1"/>
</dbReference>
<gene>
    <name evidence="9" type="ORF">LITE_LOCUS33467</name>
</gene>